<dbReference type="Proteomes" id="UP000257109">
    <property type="component" value="Unassembled WGS sequence"/>
</dbReference>
<feature type="non-terminal residue" evidence="1">
    <location>
        <position position="1"/>
    </location>
</feature>
<evidence type="ECO:0000313" key="1">
    <source>
        <dbReference type="EMBL" id="RDX86681.1"/>
    </source>
</evidence>
<protein>
    <submittedName>
        <fullName evidence="1">Uncharacterized protein</fullName>
    </submittedName>
</protein>
<comment type="caution">
    <text evidence="1">The sequence shown here is derived from an EMBL/GenBank/DDBJ whole genome shotgun (WGS) entry which is preliminary data.</text>
</comment>
<organism evidence="1 2">
    <name type="scientific">Mucuna pruriens</name>
    <name type="common">Velvet bean</name>
    <name type="synonym">Dolichos pruriens</name>
    <dbReference type="NCBI Taxonomy" id="157652"/>
    <lineage>
        <taxon>Eukaryota</taxon>
        <taxon>Viridiplantae</taxon>
        <taxon>Streptophyta</taxon>
        <taxon>Embryophyta</taxon>
        <taxon>Tracheophyta</taxon>
        <taxon>Spermatophyta</taxon>
        <taxon>Magnoliopsida</taxon>
        <taxon>eudicotyledons</taxon>
        <taxon>Gunneridae</taxon>
        <taxon>Pentapetalae</taxon>
        <taxon>rosids</taxon>
        <taxon>fabids</taxon>
        <taxon>Fabales</taxon>
        <taxon>Fabaceae</taxon>
        <taxon>Papilionoideae</taxon>
        <taxon>50 kb inversion clade</taxon>
        <taxon>NPAAA clade</taxon>
        <taxon>indigoferoid/millettioid clade</taxon>
        <taxon>Phaseoleae</taxon>
        <taxon>Mucuna</taxon>
    </lineage>
</organism>
<evidence type="ECO:0000313" key="2">
    <source>
        <dbReference type="Proteomes" id="UP000257109"/>
    </source>
</evidence>
<reference evidence="1" key="1">
    <citation type="submission" date="2018-05" db="EMBL/GenBank/DDBJ databases">
        <title>Draft genome of Mucuna pruriens seed.</title>
        <authorList>
            <person name="Nnadi N.E."/>
            <person name="Vos R."/>
            <person name="Hasami M.H."/>
            <person name="Devisetty U.K."/>
            <person name="Aguiy J.C."/>
        </authorList>
    </citation>
    <scope>NUCLEOTIDE SEQUENCE [LARGE SCALE GENOMIC DNA]</scope>
    <source>
        <strain evidence="1">JCA_2017</strain>
    </source>
</reference>
<proteinExistence type="predicted"/>
<keyword evidence="2" id="KW-1185">Reference proteome</keyword>
<dbReference type="EMBL" id="QJKJ01006451">
    <property type="protein sequence ID" value="RDX86681.1"/>
    <property type="molecule type" value="Genomic_DNA"/>
</dbReference>
<dbReference type="AlphaFoldDB" id="A0A371G838"/>
<gene>
    <name evidence="1" type="ORF">CR513_31968</name>
</gene>
<accession>A0A371G838</accession>
<sequence>MTLDLHVMPFWKGQYCFGCGMDEGTRPNCHGLQYAHYERLISLDRAAAFFHIQMGPTNEPYSKTHFEELVCHPLELQHLHLKEVLFQKPSSLAPPRTIDHSIHLRPNFEPMNVKPFHYLF</sequence>
<name>A0A371G838_MUCPR</name>